<evidence type="ECO:0000256" key="3">
    <source>
        <dbReference type="ARBA" id="ARBA00023242"/>
    </source>
</evidence>
<name>A0A0F8AZX4_CERFI</name>
<feature type="region of interest" description="Disordered" evidence="4">
    <location>
        <begin position="1"/>
        <end position="64"/>
    </location>
</feature>
<keyword evidence="6" id="KW-1185">Reference proteome</keyword>
<sequence length="293" mass="33716">MEDTNDVVFMTKKRKRKDLDSSSDEEQPNFRSIEGKAKPKYFSDSESGTDSEADSVPGTQSGIKRRSIELSKRVKANPADIPAWIQLIHLQDDLMREGLAPESEVATGQAHSFTEIKLSMIYKALKASTADTDKEALLLLQMREGRKIWPVDVTRKKWINISSGDYGQRFALWMARVDFEITEMQGFHFDTVKKMFTDRLQGIMEKSWRYSPQQSLDLYREAVYIYLRLTRFLQDAGYRELAVAAWQSILELNFFRPVDIENGEHTLAAFADFWESEVLRVIAKEPLTGAYFG</sequence>
<keyword evidence="3" id="KW-0539">Nucleus</keyword>
<dbReference type="Pfam" id="PF08424">
    <property type="entry name" value="NRDE-2"/>
    <property type="match status" value="1"/>
</dbReference>
<evidence type="ECO:0000256" key="2">
    <source>
        <dbReference type="ARBA" id="ARBA00009265"/>
    </source>
</evidence>
<dbReference type="OrthoDB" id="297219at2759"/>
<dbReference type="PANTHER" id="PTHR13471">
    <property type="entry name" value="TETRATRICOPEPTIDE-LIKE HELICAL"/>
    <property type="match status" value="1"/>
</dbReference>
<organism evidence="5 6">
    <name type="scientific">Ceratocystis fimbriata f. sp. platani</name>
    <dbReference type="NCBI Taxonomy" id="88771"/>
    <lineage>
        <taxon>Eukaryota</taxon>
        <taxon>Fungi</taxon>
        <taxon>Dikarya</taxon>
        <taxon>Ascomycota</taxon>
        <taxon>Pezizomycotina</taxon>
        <taxon>Sordariomycetes</taxon>
        <taxon>Hypocreomycetidae</taxon>
        <taxon>Microascales</taxon>
        <taxon>Ceratocystidaceae</taxon>
        <taxon>Ceratocystis</taxon>
    </lineage>
</organism>
<dbReference type="Proteomes" id="UP000034841">
    <property type="component" value="Unassembled WGS sequence"/>
</dbReference>
<dbReference type="GO" id="GO:0071013">
    <property type="term" value="C:catalytic step 2 spliceosome"/>
    <property type="evidence" value="ECO:0007669"/>
    <property type="project" value="TreeGrafter"/>
</dbReference>
<dbReference type="InterPro" id="IPR013633">
    <property type="entry name" value="NRDE-2"/>
</dbReference>
<dbReference type="AlphaFoldDB" id="A0A0F8AZX4"/>
<dbReference type="EMBL" id="LBBL01000380">
    <property type="protein sequence ID" value="KKF92550.1"/>
    <property type="molecule type" value="Genomic_DNA"/>
</dbReference>
<comment type="similarity">
    <text evidence="2">Belongs to the NRDE2 family.</text>
</comment>
<dbReference type="GO" id="GO:1902369">
    <property type="term" value="P:negative regulation of RNA catabolic process"/>
    <property type="evidence" value="ECO:0007669"/>
    <property type="project" value="TreeGrafter"/>
</dbReference>
<evidence type="ECO:0000313" key="6">
    <source>
        <dbReference type="Proteomes" id="UP000034841"/>
    </source>
</evidence>
<evidence type="ECO:0000313" key="5">
    <source>
        <dbReference type="EMBL" id="KKF92550.1"/>
    </source>
</evidence>
<evidence type="ECO:0000256" key="1">
    <source>
        <dbReference type="ARBA" id="ARBA00004123"/>
    </source>
</evidence>
<reference evidence="5 6" key="1">
    <citation type="submission" date="2015-04" db="EMBL/GenBank/DDBJ databases">
        <title>Genome sequence of Ceratocystis platani, a major pathogen of plane trees.</title>
        <authorList>
            <person name="Belbahri L."/>
        </authorList>
    </citation>
    <scope>NUCLEOTIDE SEQUENCE [LARGE SCALE GENOMIC DNA]</scope>
    <source>
        <strain evidence="5 6">CFO</strain>
    </source>
</reference>
<dbReference type="PANTHER" id="PTHR13471:SF0">
    <property type="entry name" value="NUCLEAR EXOSOME REGULATOR NRDE2"/>
    <property type="match status" value="1"/>
</dbReference>
<gene>
    <name evidence="5" type="ORF">CFO_g5101</name>
</gene>
<evidence type="ECO:0000256" key="4">
    <source>
        <dbReference type="SAM" id="MobiDB-lite"/>
    </source>
</evidence>
<comment type="subcellular location">
    <subcellularLocation>
        <location evidence="1">Nucleus</location>
    </subcellularLocation>
</comment>
<dbReference type="GO" id="GO:0031048">
    <property type="term" value="P:regulatory ncRNA-mediated heterochromatin formation"/>
    <property type="evidence" value="ECO:0007669"/>
    <property type="project" value="TreeGrafter"/>
</dbReference>
<feature type="compositionally biased region" description="Basic and acidic residues" evidence="4">
    <location>
        <begin position="33"/>
        <end position="43"/>
    </location>
</feature>
<proteinExistence type="inferred from homology"/>
<protein>
    <submittedName>
        <fullName evidence="5">Uncharacterized protein</fullName>
    </submittedName>
</protein>
<accession>A0A0F8AZX4</accession>
<comment type="caution">
    <text evidence="5">The sequence shown here is derived from an EMBL/GenBank/DDBJ whole genome shotgun (WGS) entry which is preliminary data.</text>
</comment>